<dbReference type="HOGENOM" id="CLU_306336_0_0_1"/>
<feature type="region of interest" description="Disordered" evidence="1">
    <location>
        <begin position="1"/>
        <end position="128"/>
    </location>
</feature>
<keyword evidence="3" id="KW-1185">Reference proteome</keyword>
<feature type="region of interest" description="Disordered" evidence="1">
    <location>
        <begin position="856"/>
        <end position="895"/>
    </location>
</feature>
<dbReference type="InParanoid" id="D5GI23"/>
<feature type="compositionally biased region" description="Polar residues" evidence="1">
    <location>
        <begin position="505"/>
        <end position="524"/>
    </location>
</feature>
<dbReference type="KEGG" id="tml:GSTUM_00008237001"/>
<accession>D5GI23</accession>
<feature type="compositionally biased region" description="Polar residues" evidence="1">
    <location>
        <begin position="26"/>
        <end position="45"/>
    </location>
</feature>
<feature type="compositionally biased region" description="Polar residues" evidence="1">
    <location>
        <begin position="65"/>
        <end position="80"/>
    </location>
</feature>
<feature type="compositionally biased region" description="Low complexity" evidence="1">
    <location>
        <begin position="830"/>
        <end position="840"/>
    </location>
</feature>
<feature type="region of interest" description="Disordered" evidence="1">
    <location>
        <begin position="454"/>
        <end position="489"/>
    </location>
</feature>
<feature type="compositionally biased region" description="Acidic residues" evidence="1">
    <location>
        <begin position="675"/>
        <end position="685"/>
    </location>
</feature>
<name>D5GI23_TUBMM</name>
<dbReference type="STRING" id="656061.D5GI23"/>
<protein>
    <submittedName>
        <fullName evidence="2">(Perigord truffle) hypothetical protein</fullName>
    </submittedName>
</protein>
<feature type="compositionally biased region" description="Basic and acidic residues" evidence="1">
    <location>
        <begin position="805"/>
        <end position="816"/>
    </location>
</feature>
<evidence type="ECO:0000256" key="1">
    <source>
        <dbReference type="SAM" id="MobiDB-lite"/>
    </source>
</evidence>
<feature type="compositionally biased region" description="Basic and acidic residues" evidence="1">
    <location>
        <begin position="12"/>
        <end position="22"/>
    </location>
</feature>
<feature type="region of interest" description="Disordered" evidence="1">
    <location>
        <begin position="505"/>
        <end position="528"/>
    </location>
</feature>
<proteinExistence type="predicted"/>
<organism evidence="2 3">
    <name type="scientific">Tuber melanosporum (strain Mel28)</name>
    <name type="common">Perigord black truffle</name>
    <dbReference type="NCBI Taxonomy" id="656061"/>
    <lineage>
        <taxon>Eukaryota</taxon>
        <taxon>Fungi</taxon>
        <taxon>Dikarya</taxon>
        <taxon>Ascomycota</taxon>
        <taxon>Pezizomycotina</taxon>
        <taxon>Pezizomycetes</taxon>
        <taxon>Pezizales</taxon>
        <taxon>Tuberaceae</taxon>
        <taxon>Tuber</taxon>
    </lineage>
</organism>
<dbReference type="AlphaFoldDB" id="D5GI23"/>
<dbReference type="GeneID" id="9183499"/>
<sequence length="967" mass="107364">MARTRSISNDRAVGRRARDSMHWNRYSHSPIGSSQRTETEPQTSVRRVKSASPGPALITGRTQRKSNGTTPVLPTPSQRSRVWKNGVVKQRARSRSQRGRSKDGDDVSGPSRDGSMVPAQAHEAQEGDKISRALPDLPEDDVISFASFLDTPRSSIMSRRSGSPPNGPIALQTPGPKKSSTQRELEAMDTELVLESTSELDRNAQRLLDLLILNPPEGDMLVSTHTKDSKVSKRLRVYWLAFGASKIVFGTSHFLDVGTVEMALGGGGYTPVIYRANLAILANFIYTANEEDDTTFQELKSIERYFPTQVGGIIDDQSLQFALDLRTQTVIRGMLSVQEDSLEPNMFLKHFFMERVLASEANDGKPEYKCKPWLGSRDVDEWEGVIIERIRSIRSTFRFEGGQNDGEESHKGRVQVDFEKLTALFPWKGFVGQATEFIKGQLIKLDDSNMGACKEQGSSANKKIVDESQQQVEVSLENRDSFDQDTSQISTEVDKVEYSGLSNFEDQTVDNQNPDSQPEPSSQFVGGGSQLNVRAAKLVKRDLLAREALSKGVRANSIASSIVSNPESIATTVAQVNAIKKRKRKSEIMEITNRQEDGEAQSTTPGYAVSETVVNSLAQMKHLKGAKKLLVQQKQSVPAPLPLALGRQELSGDPDDLLSTNQEGGCEFTQVSEGDRDESDGESSDDPGYRAFSELRREQDKENKKRMTPVPLPSPRRRKRLKRFLDPQEGAMRGSPIDEEGVVILTPPIRSDKSRGNRIRRTLGPGEEEQEDEDGDESEEEQEDEGGDESEEQEDEDEDGSEFVPDPRDVREDNVNRSRRHLPSGFRNGSVSSSDSANSPQSVAVVIDNRLSANPLARRGSSSNVALVPANPSHRSQRNPSEEAEGSQAGPLDRRFDEYSHRSLQQVSRINRLAKINRAAVHTQRRSTTFWTEEGTKALMQAIHEYGPSWAVIRDVSSYPYSPVVEH</sequence>
<feature type="compositionally biased region" description="Polar residues" evidence="1">
    <location>
        <begin position="154"/>
        <end position="164"/>
    </location>
</feature>
<feature type="region of interest" description="Disordered" evidence="1">
    <location>
        <begin position="154"/>
        <end position="186"/>
    </location>
</feature>
<reference evidence="2 3" key="1">
    <citation type="journal article" date="2010" name="Nature">
        <title>Perigord black truffle genome uncovers evolutionary origins and mechanisms of symbiosis.</title>
        <authorList>
            <person name="Martin F."/>
            <person name="Kohler A."/>
            <person name="Murat C."/>
            <person name="Balestrini R."/>
            <person name="Coutinho P.M."/>
            <person name="Jaillon O."/>
            <person name="Montanini B."/>
            <person name="Morin E."/>
            <person name="Noel B."/>
            <person name="Percudani R."/>
            <person name="Porcel B."/>
            <person name="Rubini A."/>
            <person name="Amicucci A."/>
            <person name="Amselem J."/>
            <person name="Anthouard V."/>
            <person name="Arcioni S."/>
            <person name="Artiguenave F."/>
            <person name="Aury J.M."/>
            <person name="Ballario P."/>
            <person name="Bolchi A."/>
            <person name="Brenna A."/>
            <person name="Brun A."/>
            <person name="Buee M."/>
            <person name="Cantarel B."/>
            <person name="Chevalier G."/>
            <person name="Couloux A."/>
            <person name="Da Silva C."/>
            <person name="Denoeud F."/>
            <person name="Duplessis S."/>
            <person name="Ghignone S."/>
            <person name="Hilselberger B."/>
            <person name="Iotti M."/>
            <person name="Marcais B."/>
            <person name="Mello A."/>
            <person name="Miranda M."/>
            <person name="Pacioni G."/>
            <person name="Quesneville H."/>
            <person name="Riccioni C."/>
            <person name="Ruotolo R."/>
            <person name="Splivallo R."/>
            <person name="Stocchi V."/>
            <person name="Tisserant E."/>
            <person name="Viscomi A.R."/>
            <person name="Zambonelli A."/>
            <person name="Zampieri E."/>
            <person name="Henrissat B."/>
            <person name="Lebrun M.H."/>
            <person name="Paolocci F."/>
            <person name="Bonfante P."/>
            <person name="Ottonello S."/>
            <person name="Wincker P."/>
        </authorList>
    </citation>
    <scope>NUCLEOTIDE SEQUENCE [LARGE SCALE GENOMIC DNA]</scope>
    <source>
        <strain evidence="2 3">Mel28</strain>
    </source>
</reference>
<feature type="compositionally biased region" description="Basic residues" evidence="1">
    <location>
        <begin position="90"/>
        <end position="99"/>
    </location>
</feature>
<gene>
    <name evidence="2" type="ORF">GSTUM_00008237001</name>
</gene>
<feature type="compositionally biased region" description="Polar residues" evidence="1">
    <location>
        <begin position="456"/>
        <end position="473"/>
    </location>
</feature>
<feature type="compositionally biased region" description="Basic and acidic residues" evidence="1">
    <location>
        <begin position="693"/>
        <end position="705"/>
    </location>
</feature>
<feature type="compositionally biased region" description="Acidic residues" evidence="1">
    <location>
        <begin position="766"/>
        <end position="801"/>
    </location>
</feature>
<evidence type="ECO:0000313" key="3">
    <source>
        <dbReference type="Proteomes" id="UP000006911"/>
    </source>
</evidence>
<feature type="region of interest" description="Disordered" evidence="1">
    <location>
        <begin position="667"/>
        <end position="840"/>
    </location>
</feature>
<dbReference type="RefSeq" id="XP_002839975.1">
    <property type="nucleotide sequence ID" value="XM_002839929.1"/>
</dbReference>
<dbReference type="Proteomes" id="UP000006911">
    <property type="component" value="Unassembled WGS sequence"/>
</dbReference>
<evidence type="ECO:0000313" key="2">
    <source>
        <dbReference type="EMBL" id="CAZ84166.1"/>
    </source>
</evidence>
<dbReference type="EMBL" id="FN430322">
    <property type="protein sequence ID" value="CAZ84166.1"/>
    <property type="molecule type" value="Genomic_DNA"/>
</dbReference>